<protein>
    <recommendedName>
        <fullName evidence="4">PD(D/E)XK endonuclease domain-containing protein</fullName>
    </recommendedName>
</protein>
<gene>
    <name evidence="2" type="ORF">HAT86_14595</name>
</gene>
<accession>A0A967EHC2</accession>
<comment type="caution">
    <text evidence="2">The sequence shown here is derived from an EMBL/GenBank/DDBJ whole genome shotgun (WGS) entry which is preliminary data.</text>
</comment>
<dbReference type="EMBL" id="JAAORB010000042">
    <property type="protein sequence ID" value="NHQ75680.1"/>
    <property type="molecule type" value="Genomic_DNA"/>
</dbReference>
<reference evidence="2" key="1">
    <citation type="submission" date="2020-03" db="EMBL/GenBank/DDBJ databases">
        <title>Roseovarius gahaiensis sp. nov., isolated from Gahai Saline Lake, China.</title>
        <authorList>
            <person name="Sun X."/>
        </authorList>
    </citation>
    <scope>NUCLEOTIDE SEQUENCE</scope>
    <source>
        <strain evidence="2">GH877</strain>
    </source>
</reference>
<proteinExistence type="predicted"/>
<dbReference type="Gene3D" id="3.40.1350.10">
    <property type="match status" value="1"/>
</dbReference>
<evidence type="ECO:0000313" key="2">
    <source>
        <dbReference type="EMBL" id="NHQ75680.1"/>
    </source>
</evidence>
<dbReference type="InterPro" id="IPR011856">
    <property type="entry name" value="tRNA_endonuc-like_dom_sf"/>
</dbReference>
<keyword evidence="3" id="KW-1185">Reference proteome</keyword>
<organism evidence="2 3">
    <name type="scientific">Roseovarius gahaiensis</name>
    <dbReference type="NCBI Taxonomy" id="2716691"/>
    <lineage>
        <taxon>Bacteria</taxon>
        <taxon>Pseudomonadati</taxon>
        <taxon>Pseudomonadota</taxon>
        <taxon>Alphaproteobacteria</taxon>
        <taxon>Rhodobacterales</taxon>
        <taxon>Roseobacteraceae</taxon>
        <taxon>Roseovarius</taxon>
    </lineage>
</organism>
<dbReference type="Proteomes" id="UP000639775">
    <property type="component" value="Unassembled WGS sequence"/>
</dbReference>
<feature type="region of interest" description="Disordered" evidence="1">
    <location>
        <begin position="1"/>
        <end position="30"/>
    </location>
</feature>
<sequence length="185" mass="20710">MIKQPPLSGFEELLSPPPPTQTDDIRDFPDLSRGTLTRNAKWFGLSGEYLVDSILLRFGIYTSHLPEMLPADRIVHLPEGGNLRLQIKTCCRPRNGFFHFNLTKGYHRSPTGVKRYEDTDFDLVALVALSENALKFTADRRQSQKISLDEIYALRADPCESLERAIADLGLLNDRAVIPAQAGGV</sequence>
<evidence type="ECO:0000313" key="3">
    <source>
        <dbReference type="Proteomes" id="UP000639775"/>
    </source>
</evidence>
<dbReference type="GO" id="GO:0003676">
    <property type="term" value="F:nucleic acid binding"/>
    <property type="evidence" value="ECO:0007669"/>
    <property type="project" value="InterPro"/>
</dbReference>
<evidence type="ECO:0008006" key="4">
    <source>
        <dbReference type="Google" id="ProtNLM"/>
    </source>
</evidence>
<name>A0A967EHC2_9RHOB</name>
<dbReference type="AlphaFoldDB" id="A0A967EHC2"/>
<evidence type="ECO:0000256" key="1">
    <source>
        <dbReference type="SAM" id="MobiDB-lite"/>
    </source>
</evidence>
<dbReference type="RefSeq" id="WP_167199425.1">
    <property type="nucleotide sequence ID" value="NZ_JAAORB010000042.1"/>
</dbReference>